<dbReference type="EMBL" id="CAJVCH010216830">
    <property type="protein sequence ID" value="CAG7731645.1"/>
    <property type="molecule type" value="Genomic_DNA"/>
</dbReference>
<gene>
    <name evidence="1" type="ORF">AFUS01_LOCUS20221</name>
</gene>
<dbReference type="AlphaFoldDB" id="A0A8J2P4I5"/>
<sequence>MDIELAEFTMWLDCLNQSIEIVASFINSSSINTESLLFAFEQMSVDLKEVENCRSSQSKNSPHDFTCALPSIIKAKHLVPTVKRLLANVRHSITETENLTTIRFENDHSSPISLQSDQQSAETTEVASTAVLSTQSTISEPFDEISQQAEFTSESVFVNTESSIELMSLVQHHHAESESIGKIQLFITSVIAKTNHQPNVIENPAPESLK</sequence>
<accession>A0A8J2P4I5</accession>
<keyword evidence="2" id="KW-1185">Reference proteome</keyword>
<dbReference type="Proteomes" id="UP000708208">
    <property type="component" value="Unassembled WGS sequence"/>
</dbReference>
<feature type="non-terminal residue" evidence="1">
    <location>
        <position position="210"/>
    </location>
</feature>
<evidence type="ECO:0000313" key="1">
    <source>
        <dbReference type="EMBL" id="CAG7731645.1"/>
    </source>
</evidence>
<protein>
    <submittedName>
        <fullName evidence="1">Uncharacterized protein</fullName>
    </submittedName>
</protein>
<evidence type="ECO:0000313" key="2">
    <source>
        <dbReference type="Proteomes" id="UP000708208"/>
    </source>
</evidence>
<comment type="caution">
    <text evidence="1">The sequence shown here is derived from an EMBL/GenBank/DDBJ whole genome shotgun (WGS) entry which is preliminary data.</text>
</comment>
<name>A0A8J2P4I5_9HEXA</name>
<proteinExistence type="predicted"/>
<organism evidence="1 2">
    <name type="scientific">Allacma fusca</name>
    <dbReference type="NCBI Taxonomy" id="39272"/>
    <lineage>
        <taxon>Eukaryota</taxon>
        <taxon>Metazoa</taxon>
        <taxon>Ecdysozoa</taxon>
        <taxon>Arthropoda</taxon>
        <taxon>Hexapoda</taxon>
        <taxon>Collembola</taxon>
        <taxon>Symphypleona</taxon>
        <taxon>Sminthuridae</taxon>
        <taxon>Allacma</taxon>
    </lineage>
</organism>
<reference evidence="1" key="1">
    <citation type="submission" date="2021-06" db="EMBL/GenBank/DDBJ databases">
        <authorList>
            <person name="Hodson N. C."/>
            <person name="Mongue J. A."/>
            <person name="Jaron S. K."/>
        </authorList>
    </citation>
    <scope>NUCLEOTIDE SEQUENCE</scope>
</reference>
<dbReference type="OrthoDB" id="10313975at2759"/>